<protein>
    <submittedName>
        <fullName evidence="2">Uncharacterized protein</fullName>
    </submittedName>
</protein>
<feature type="transmembrane region" description="Helical" evidence="1">
    <location>
        <begin position="377"/>
        <end position="394"/>
    </location>
</feature>
<evidence type="ECO:0000313" key="3">
    <source>
        <dbReference type="Proteomes" id="UP001241110"/>
    </source>
</evidence>
<feature type="transmembrane region" description="Helical" evidence="1">
    <location>
        <begin position="337"/>
        <end position="365"/>
    </location>
</feature>
<feature type="transmembrane region" description="Helical" evidence="1">
    <location>
        <begin position="187"/>
        <end position="206"/>
    </location>
</feature>
<feature type="transmembrane region" description="Helical" evidence="1">
    <location>
        <begin position="400"/>
        <end position="422"/>
    </location>
</feature>
<keyword evidence="1" id="KW-0812">Transmembrane</keyword>
<feature type="transmembrane region" description="Helical" evidence="1">
    <location>
        <begin position="289"/>
        <end position="311"/>
    </location>
</feature>
<organism evidence="2 3">
    <name type="scientific">Xanthocytophaga flava</name>
    <dbReference type="NCBI Taxonomy" id="3048013"/>
    <lineage>
        <taxon>Bacteria</taxon>
        <taxon>Pseudomonadati</taxon>
        <taxon>Bacteroidota</taxon>
        <taxon>Cytophagia</taxon>
        <taxon>Cytophagales</taxon>
        <taxon>Rhodocytophagaceae</taxon>
        <taxon>Xanthocytophaga</taxon>
    </lineage>
</organism>
<accession>A0AAE3QXN0</accession>
<feature type="transmembrane region" description="Helical" evidence="1">
    <location>
        <begin position="142"/>
        <end position="159"/>
    </location>
</feature>
<keyword evidence="1" id="KW-0472">Membrane</keyword>
<feature type="transmembrane region" description="Helical" evidence="1">
    <location>
        <begin position="213"/>
        <end position="231"/>
    </location>
</feature>
<sequence length="537" mass="62072">MKNPKKNLIFLAIIVYIASIIYYSPRIIDDTILQTARVVSFQKGNGYTQGYITTMDLSKPVFVTDKTFAPGVDYLLALLMAVFSMKMSLWIASFMAFLLILWGGYILLQEYISNTKSSQTWIFWALFLSSPILFQFCGISDLFSLGFFVTSVGYTIRIITYKELTLRFHFIAILIGILAYLSCLFRYAYYLFFWIPLFLLIIFSFVNKQLWRYSLVSVITTSIFLVGQLFLQSGREYITNRHSSDLLFKVLHWDDLRKMANFGVDSLFSLDFIITILDKIANKQLTSIVLITFQFIIGLILIIIFVKWILINYQSIQCESKNSSNRYLAYLQKSEGLIMLFVVLTISVNILSLIALTVILGPATTLKGWTYVEERRYYAPFAVCLWLILVRVYNSDITKVYLKILTVLSVFVIILGASQYFFKIKKYYMNADIVDLYTMSQLLYDQKQMDNIFITPQYGYRIADHAAMGGAYLCLLDVVEHAKTNYSRPVTLFIPLPESDTDISEKKRLNDLIKRFNAQPWIKVKAFGVTTIYKVTL</sequence>
<dbReference type="Proteomes" id="UP001241110">
    <property type="component" value="Unassembled WGS sequence"/>
</dbReference>
<keyword evidence="1" id="KW-1133">Transmembrane helix</keyword>
<dbReference type="EMBL" id="JASJOS010000020">
    <property type="protein sequence ID" value="MDJ1485450.1"/>
    <property type="molecule type" value="Genomic_DNA"/>
</dbReference>
<feature type="transmembrane region" description="Helical" evidence="1">
    <location>
        <begin position="164"/>
        <end position="181"/>
    </location>
</feature>
<dbReference type="RefSeq" id="WP_313988035.1">
    <property type="nucleotide sequence ID" value="NZ_JASJOS010000020.1"/>
</dbReference>
<evidence type="ECO:0000256" key="1">
    <source>
        <dbReference type="SAM" id="Phobius"/>
    </source>
</evidence>
<proteinExistence type="predicted"/>
<comment type="caution">
    <text evidence="2">The sequence shown here is derived from an EMBL/GenBank/DDBJ whole genome shotgun (WGS) entry which is preliminary data.</text>
</comment>
<dbReference type="AlphaFoldDB" id="A0AAE3QXN0"/>
<feature type="transmembrane region" description="Helical" evidence="1">
    <location>
        <begin position="7"/>
        <end position="24"/>
    </location>
</feature>
<evidence type="ECO:0000313" key="2">
    <source>
        <dbReference type="EMBL" id="MDJ1485450.1"/>
    </source>
</evidence>
<name>A0AAE3QXN0_9BACT</name>
<reference evidence="2" key="1">
    <citation type="submission" date="2023-05" db="EMBL/GenBank/DDBJ databases">
        <authorList>
            <person name="Zhang X."/>
        </authorList>
    </citation>
    <scope>NUCLEOTIDE SEQUENCE</scope>
    <source>
        <strain evidence="2">YF14B1</strain>
    </source>
</reference>
<gene>
    <name evidence="2" type="ORF">QNI16_33475</name>
</gene>
<feature type="transmembrane region" description="Helical" evidence="1">
    <location>
        <begin position="87"/>
        <end position="108"/>
    </location>
</feature>